<dbReference type="PANTHER" id="PTHR43283">
    <property type="entry name" value="BETA-LACTAMASE-RELATED"/>
    <property type="match status" value="1"/>
</dbReference>
<dbReference type="InterPro" id="IPR001466">
    <property type="entry name" value="Beta-lactam-related"/>
</dbReference>
<proteinExistence type="predicted"/>
<feature type="domain" description="Beta-lactamase-related" evidence="1">
    <location>
        <begin position="147"/>
        <end position="411"/>
    </location>
</feature>
<gene>
    <name evidence="2" type="ORF">EDB95_4550</name>
</gene>
<dbReference type="InterPro" id="IPR050789">
    <property type="entry name" value="Diverse_Enzym_Activities"/>
</dbReference>
<dbReference type="Gene3D" id="3.40.710.10">
    <property type="entry name" value="DD-peptidase/beta-lactamase superfamily"/>
    <property type="match status" value="1"/>
</dbReference>
<dbReference type="InterPro" id="IPR012338">
    <property type="entry name" value="Beta-lactam/transpept-like"/>
</dbReference>
<dbReference type="PANTHER" id="PTHR43283:SF7">
    <property type="entry name" value="BETA-LACTAMASE-RELATED DOMAIN-CONTAINING PROTEIN"/>
    <property type="match status" value="1"/>
</dbReference>
<evidence type="ECO:0000313" key="3">
    <source>
        <dbReference type="Proteomes" id="UP000294498"/>
    </source>
</evidence>
<organism evidence="2 3">
    <name type="scientific">Dinghuibacter silviterrae</name>
    <dbReference type="NCBI Taxonomy" id="1539049"/>
    <lineage>
        <taxon>Bacteria</taxon>
        <taxon>Pseudomonadati</taxon>
        <taxon>Bacteroidota</taxon>
        <taxon>Chitinophagia</taxon>
        <taxon>Chitinophagales</taxon>
        <taxon>Chitinophagaceae</taxon>
        <taxon>Dinghuibacter</taxon>
    </lineage>
</organism>
<evidence type="ECO:0000313" key="2">
    <source>
        <dbReference type="EMBL" id="TDW96714.1"/>
    </source>
</evidence>
<name>A0A4R8DHJ5_9BACT</name>
<dbReference type="Proteomes" id="UP000294498">
    <property type="component" value="Unassembled WGS sequence"/>
</dbReference>
<keyword evidence="3" id="KW-1185">Reference proteome</keyword>
<dbReference type="Pfam" id="PF00144">
    <property type="entry name" value="Beta-lactamase"/>
    <property type="match status" value="1"/>
</dbReference>
<comment type="caution">
    <text evidence="2">The sequence shown here is derived from an EMBL/GenBank/DDBJ whole genome shotgun (WGS) entry which is preliminary data.</text>
</comment>
<evidence type="ECO:0000259" key="1">
    <source>
        <dbReference type="Pfam" id="PF00144"/>
    </source>
</evidence>
<dbReference type="AlphaFoldDB" id="A0A4R8DHJ5"/>
<dbReference type="RefSeq" id="WP_162852740.1">
    <property type="nucleotide sequence ID" value="NZ_SODV01000002.1"/>
</dbReference>
<protein>
    <recommendedName>
        <fullName evidence="1">Beta-lactamase-related domain-containing protein</fullName>
    </recommendedName>
</protein>
<accession>A0A4R8DHJ5</accession>
<sequence>MNPPKKFPYFFLLTLLLSLGLFLWETFPLLSGYGAKVCCSGVFISHRDPDSVIANDLGRFPFNLANYQVDGKDSSVRATVWGMAVKKAIYHTGLGAVLVNGTTEAALRQSWRNIQTAVPPKDTLPLDNGDTAALAGMIKKEVGRNGTRGLIVLYKDKVIGEGYAPGFDQNTPLAGWSMTKGIVSALLGILVREKRLDVRAPAPVAAWKDDNRRTIRTIDLMQMRSGLRWWEWYIGPCPCTDMLFKERDMGEAAARSSLRHPSGTVFNYSSGNANILSSIIRGCVDSNDYYRWPYEQLFYKIGMIHTVLEPDAGGTFVGSSYCYATARDWARLGLLYLHDGVWNGQRILPEGWVHEATTGAGIYGALWWLNGGRWPHVPTDAYAAEGYEGQYVLVVPSRDLVVVRLALDRGKPHPDSLMHEVLQALH</sequence>
<reference evidence="2 3" key="1">
    <citation type="submission" date="2019-03" db="EMBL/GenBank/DDBJ databases">
        <title>Genomic Encyclopedia of Type Strains, Phase IV (KMG-IV): sequencing the most valuable type-strain genomes for metagenomic binning, comparative biology and taxonomic classification.</title>
        <authorList>
            <person name="Goeker M."/>
        </authorList>
    </citation>
    <scope>NUCLEOTIDE SEQUENCE [LARGE SCALE GENOMIC DNA]</scope>
    <source>
        <strain evidence="2 3">DSM 100059</strain>
    </source>
</reference>
<dbReference type="EMBL" id="SODV01000002">
    <property type="protein sequence ID" value="TDW96714.1"/>
    <property type="molecule type" value="Genomic_DNA"/>
</dbReference>
<dbReference type="SUPFAM" id="SSF56601">
    <property type="entry name" value="beta-lactamase/transpeptidase-like"/>
    <property type="match status" value="1"/>
</dbReference>